<dbReference type="Proteomes" id="UP000568380">
    <property type="component" value="Unassembled WGS sequence"/>
</dbReference>
<accession>A0A7W8A0C7</accession>
<dbReference type="Pfam" id="PF00496">
    <property type="entry name" value="SBP_bac_5"/>
    <property type="match status" value="1"/>
</dbReference>
<feature type="domain" description="Solute-binding protein family 5" evidence="2">
    <location>
        <begin position="79"/>
        <end position="418"/>
    </location>
</feature>
<comment type="caution">
    <text evidence="3">The sequence shown here is derived from an EMBL/GenBank/DDBJ whole genome shotgun (WGS) entry which is preliminary data.</text>
</comment>
<dbReference type="InterPro" id="IPR006311">
    <property type="entry name" value="TAT_signal"/>
</dbReference>
<evidence type="ECO:0000313" key="3">
    <source>
        <dbReference type="EMBL" id="MBB5076654.1"/>
    </source>
</evidence>
<dbReference type="GO" id="GO:0015833">
    <property type="term" value="P:peptide transport"/>
    <property type="evidence" value="ECO:0007669"/>
    <property type="project" value="TreeGrafter"/>
</dbReference>
<dbReference type="InterPro" id="IPR000914">
    <property type="entry name" value="SBP_5_dom"/>
</dbReference>
<reference evidence="3 4" key="1">
    <citation type="submission" date="2020-08" db="EMBL/GenBank/DDBJ databases">
        <title>Genomic Encyclopedia of Type Strains, Phase IV (KMG-IV): sequencing the most valuable type-strain genomes for metagenomic binning, comparative biology and taxonomic classification.</title>
        <authorList>
            <person name="Goeker M."/>
        </authorList>
    </citation>
    <scope>NUCLEOTIDE SEQUENCE [LARGE SCALE GENOMIC DNA]</scope>
    <source>
        <strain evidence="3 4">DSM 45385</strain>
    </source>
</reference>
<evidence type="ECO:0000313" key="4">
    <source>
        <dbReference type="Proteomes" id="UP000568380"/>
    </source>
</evidence>
<dbReference type="GO" id="GO:0043190">
    <property type="term" value="C:ATP-binding cassette (ABC) transporter complex"/>
    <property type="evidence" value="ECO:0007669"/>
    <property type="project" value="InterPro"/>
</dbReference>
<dbReference type="AlphaFoldDB" id="A0A7W8A0C7"/>
<dbReference type="PROSITE" id="PS51318">
    <property type="entry name" value="TAT"/>
    <property type="match status" value="1"/>
</dbReference>
<feature type="chain" id="PRO_5031501134" evidence="1">
    <location>
        <begin position="28"/>
        <end position="507"/>
    </location>
</feature>
<keyword evidence="4" id="KW-1185">Reference proteome</keyword>
<sequence length="507" mass="53775">MPRSRGTALAAAAVALAVAGTACSGGAAERAATAERMLTLAVAADVSSWDPAVGAGGNSLGYLQAVYSSLTTLNADFSVSPGVATTWSYDRPKTTLTMTIRDGVTFSDGTPLDAAAVKANLDRGLSTPGATQSALAGIASVEATGPTELMVKLKKPDPGLLYQLSMVPGMIASPKAFATLKTNPVGSGPYVLDLNASTRGTSYTFTRNPKYSLPATFGFDKLVMKALPDTNAMANAALSGQVDAGGVPMASLPQVQGAGLEHRKMPGLIMGMWIVDRAGKLAPPLAKLKVRQAINHGLDAEGILKAVDKGNGDRRTQMFAAGTPAYLAALNSRYPYDPDKAKRLLAEAGYPDGFELTLPSENTYVPALYPIVAQQLGQIGIKVKYKPVSSNLITQQYLAGTYPAFMYTYTATENWLDASLFLAKGGVFNPFHVEDPVVAKLMDRIAVAEEAERGKLFQELNTHVVEQAWFAPLYAATNLMVWKKDKVRIDAAADQIFVFLRDYHPVG</sequence>
<proteinExistence type="predicted"/>
<evidence type="ECO:0000256" key="1">
    <source>
        <dbReference type="SAM" id="SignalP"/>
    </source>
</evidence>
<dbReference type="PANTHER" id="PTHR30290:SF83">
    <property type="entry name" value="ABC TRANSPORTER SUBSTRATE-BINDING PROTEIN"/>
    <property type="match status" value="1"/>
</dbReference>
<keyword evidence="1" id="KW-0732">Signal</keyword>
<dbReference type="PROSITE" id="PS51257">
    <property type="entry name" value="PROKAR_LIPOPROTEIN"/>
    <property type="match status" value="1"/>
</dbReference>
<dbReference type="PANTHER" id="PTHR30290">
    <property type="entry name" value="PERIPLASMIC BINDING COMPONENT OF ABC TRANSPORTER"/>
    <property type="match status" value="1"/>
</dbReference>
<dbReference type="PIRSF" id="PIRSF002741">
    <property type="entry name" value="MppA"/>
    <property type="match status" value="1"/>
</dbReference>
<gene>
    <name evidence="3" type="ORF">HNR40_002118</name>
</gene>
<dbReference type="Gene3D" id="3.10.105.10">
    <property type="entry name" value="Dipeptide-binding Protein, Domain 3"/>
    <property type="match status" value="1"/>
</dbReference>
<dbReference type="InterPro" id="IPR039424">
    <property type="entry name" value="SBP_5"/>
</dbReference>
<dbReference type="RefSeq" id="WP_184960157.1">
    <property type="nucleotide sequence ID" value="NZ_JACHIN010000002.1"/>
</dbReference>
<name>A0A7W8A0C7_9ACTN</name>
<organism evidence="3 4">
    <name type="scientific">Nonomuraea endophytica</name>
    <dbReference type="NCBI Taxonomy" id="714136"/>
    <lineage>
        <taxon>Bacteria</taxon>
        <taxon>Bacillati</taxon>
        <taxon>Actinomycetota</taxon>
        <taxon>Actinomycetes</taxon>
        <taxon>Streptosporangiales</taxon>
        <taxon>Streptosporangiaceae</taxon>
        <taxon>Nonomuraea</taxon>
    </lineage>
</organism>
<dbReference type="GO" id="GO:1904680">
    <property type="term" value="F:peptide transmembrane transporter activity"/>
    <property type="evidence" value="ECO:0007669"/>
    <property type="project" value="TreeGrafter"/>
</dbReference>
<protein>
    <submittedName>
        <fullName evidence="3">Peptide/nickel transport system substrate-binding protein</fullName>
    </submittedName>
</protein>
<dbReference type="SUPFAM" id="SSF53850">
    <property type="entry name" value="Periplasmic binding protein-like II"/>
    <property type="match status" value="1"/>
</dbReference>
<dbReference type="InterPro" id="IPR030678">
    <property type="entry name" value="Peptide/Ni-bd"/>
</dbReference>
<dbReference type="GO" id="GO:0042597">
    <property type="term" value="C:periplasmic space"/>
    <property type="evidence" value="ECO:0007669"/>
    <property type="project" value="UniProtKB-ARBA"/>
</dbReference>
<evidence type="ECO:0000259" key="2">
    <source>
        <dbReference type="Pfam" id="PF00496"/>
    </source>
</evidence>
<dbReference type="Gene3D" id="3.40.190.10">
    <property type="entry name" value="Periplasmic binding protein-like II"/>
    <property type="match status" value="1"/>
</dbReference>
<feature type="signal peptide" evidence="1">
    <location>
        <begin position="1"/>
        <end position="27"/>
    </location>
</feature>
<dbReference type="EMBL" id="JACHIN010000002">
    <property type="protein sequence ID" value="MBB5076654.1"/>
    <property type="molecule type" value="Genomic_DNA"/>
</dbReference>